<gene>
    <name evidence="3" type="ORF">Pan14r_51460</name>
    <name evidence="4" type="ORF">V7x_54750</name>
</gene>
<sequence>MERFQSQSIRGTDMTDQTRNPTRRRLHATDRIHVHWSPQPVRMPDGRPGHVRSLMPGDRDALVHGLQSLSPQSRVRRFFFDKRSFTNDQLFQLTHPDGFQQIAFALEVRDDSVDQMVPIAVARMIRDPDRMRTADLGIVVVDQWQNRGAGTLLLRSLAAASLRVGITRWQATALADNPSIAAVLRKTTHIERRRIDPSGIARFRCRILPDAIDPRRAPRSELSTAV</sequence>
<evidence type="ECO:0000259" key="2">
    <source>
        <dbReference type="Pfam" id="PF00583"/>
    </source>
</evidence>
<dbReference type="Gene3D" id="3.40.630.30">
    <property type="match status" value="1"/>
</dbReference>
<name>A0A5C5XSN7_9PLAN</name>
<dbReference type="EMBL" id="SJPL01000002">
    <property type="protein sequence ID" value="TWT65599.1"/>
    <property type="molecule type" value="Genomic_DNA"/>
</dbReference>
<organism evidence="3 6">
    <name type="scientific">Crateriforma conspicua</name>
    <dbReference type="NCBI Taxonomy" id="2527996"/>
    <lineage>
        <taxon>Bacteria</taxon>
        <taxon>Pseudomonadati</taxon>
        <taxon>Planctomycetota</taxon>
        <taxon>Planctomycetia</taxon>
        <taxon>Planctomycetales</taxon>
        <taxon>Planctomycetaceae</taxon>
        <taxon>Crateriforma</taxon>
    </lineage>
</organism>
<dbReference type="EC" id="2.3.1.-" evidence="3"/>
<proteinExistence type="predicted"/>
<dbReference type="GO" id="GO:0016747">
    <property type="term" value="F:acyltransferase activity, transferring groups other than amino-acyl groups"/>
    <property type="evidence" value="ECO:0007669"/>
    <property type="project" value="InterPro"/>
</dbReference>
<evidence type="ECO:0000256" key="1">
    <source>
        <dbReference type="SAM" id="MobiDB-lite"/>
    </source>
</evidence>
<keyword evidence="6" id="KW-1185">Reference proteome</keyword>
<dbReference type="AlphaFoldDB" id="A0A5C5XSN7"/>
<dbReference type="InterPro" id="IPR000182">
    <property type="entry name" value="GNAT_dom"/>
</dbReference>
<keyword evidence="3" id="KW-0808">Transferase</keyword>
<accession>A0A5C5XSN7</accession>
<accession>A0A5C6FI57</accession>
<dbReference type="Pfam" id="PF00583">
    <property type="entry name" value="Acetyltransf_1"/>
    <property type="match status" value="1"/>
</dbReference>
<evidence type="ECO:0000313" key="3">
    <source>
        <dbReference type="EMBL" id="TWT65599.1"/>
    </source>
</evidence>
<dbReference type="EMBL" id="SJPZ01000004">
    <property type="protein sequence ID" value="TWU59701.1"/>
    <property type="molecule type" value="Genomic_DNA"/>
</dbReference>
<feature type="domain" description="N-acetyltransferase" evidence="2">
    <location>
        <begin position="115"/>
        <end position="181"/>
    </location>
</feature>
<dbReference type="Proteomes" id="UP000316476">
    <property type="component" value="Unassembled WGS sequence"/>
</dbReference>
<evidence type="ECO:0000313" key="6">
    <source>
        <dbReference type="Proteomes" id="UP000317238"/>
    </source>
</evidence>
<reference evidence="5 6" key="1">
    <citation type="submission" date="2019-02" db="EMBL/GenBank/DDBJ databases">
        <title>Deep-cultivation of Planctomycetes and their phenomic and genomic characterization uncovers novel biology.</title>
        <authorList>
            <person name="Wiegand S."/>
            <person name="Jogler M."/>
            <person name="Boedeker C."/>
            <person name="Pinto D."/>
            <person name="Vollmers J."/>
            <person name="Rivas-Marin E."/>
            <person name="Kohn T."/>
            <person name="Peeters S.H."/>
            <person name="Heuer A."/>
            <person name="Rast P."/>
            <person name="Oberbeckmann S."/>
            <person name="Bunk B."/>
            <person name="Jeske O."/>
            <person name="Meyerdierks A."/>
            <person name="Storesund J.E."/>
            <person name="Kallscheuer N."/>
            <person name="Luecker S."/>
            <person name="Lage O.M."/>
            <person name="Pohl T."/>
            <person name="Merkel B.J."/>
            <person name="Hornburger P."/>
            <person name="Mueller R.-W."/>
            <person name="Bruemmer F."/>
            <person name="Labrenz M."/>
            <person name="Spormann A.M."/>
            <person name="Op Den Camp H."/>
            <person name="Overmann J."/>
            <person name="Amann R."/>
            <person name="Jetten M.S.M."/>
            <person name="Mascher T."/>
            <person name="Medema M.H."/>
            <person name="Devos D.P."/>
            <person name="Kaster A.-K."/>
            <person name="Ovreas L."/>
            <person name="Rohde M."/>
            <person name="Galperin M.Y."/>
            <person name="Jogler C."/>
        </authorList>
    </citation>
    <scope>NUCLEOTIDE SEQUENCE [LARGE SCALE GENOMIC DNA]</scope>
    <source>
        <strain evidence="3 6">Pan14r</strain>
        <strain evidence="4 5">V7</strain>
    </source>
</reference>
<feature type="region of interest" description="Disordered" evidence="1">
    <location>
        <begin position="1"/>
        <end position="26"/>
    </location>
</feature>
<evidence type="ECO:0000313" key="5">
    <source>
        <dbReference type="Proteomes" id="UP000316476"/>
    </source>
</evidence>
<protein>
    <submittedName>
        <fullName evidence="3">Acetyltransferase Pat</fullName>
        <ecNumber evidence="3">2.3.1.-</ecNumber>
    </submittedName>
</protein>
<keyword evidence="3" id="KW-0012">Acyltransferase</keyword>
<feature type="compositionally biased region" description="Polar residues" evidence="1">
    <location>
        <begin position="1"/>
        <end position="20"/>
    </location>
</feature>
<dbReference type="SUPFAM" id="SSF55729">
    <property type="entry name" value="Acyl-CoA N-acyltransferases (Nat)"/>
    <property type="match status" value="1"/>
</dbReference>
<dbReference type="InterPro" id="IPR016181">
    <property type="entry name" value="Acyl_CoA_acyltransferase"/>
</dbReference>
<dbReference type="Proteomes" id="UP000317238">
    <property type="component" value="Unassembled WGS sequence"/>
</dbReference>
<dbReference type="CDD" id="cd04301">
    <property type="entry name" value="NAT_SF"/>
    <property type="match status" value="1"/>
</dbReference>
<dbReference type="OrthoDB" id="190266at2"/>
<evidence type="ECO:0000313" key="4">
    <source>
        <dbReference type="EMBL" id="TWU59701.1"/>
    </source>
</evidence>
<comment type="caution">
    <text evidence="3">The sequence shown here is derived from an EMBL/GenBank/DDBJ whole genome shotgun (WGS) entry which is preliminary data.</text>
</comment>